<name>A0ABW8UYN7_9RHOB</name>
<reference evidence="3 4" key="1">
    <citation type="submission" date="2024-08" db="EMBL/GenBank/DDBJ databases">
        <title>Tateyamaria sp. nov., isolated from marine algae.</title>
        <authorList>
            <person name="Choi B.J."/>
            <person name="Kim J.M."/>
            <person name="Lee J.K."/>
            <person name="Choi D.G."/>
            <person name="Bayburt H."/>
            <person name="Baek J.H."/>
            <person name="Han D.M."/>
            <person name="Jeon C.O."/>
        </authorList>
    </citation>
    <scope>NUCLEOTIDE SEQUENCE [LARGE SCALE GENOMIC DNA]</scope>
    <source>
        <strain evidence="3 4">KMU-156</strain>
    </source>
</reference>
<dbReference type="InterPro" id="IPR001296">
    <property type="entry name" value="Glyco_trans_1"/>
</dbReference>
<dbReference type="EMBL" id="JBHDIY010000004">
    <property type="protein sequence ID" value="MFL4472275.1"/>
    <property type="molecule type" value="Genomic_DNA"/>
</dbReference>
<evidence type="ECO:0000259" key="1">
    <source>
        <dbReference type="Pfam" id="PF00534"/>
    </source>
</evidence>
<comment type="caution">
    <text evidence="3">The sequence shown here is derived from an EMBL/GenBank/DDBJ whole genome shotgun (WGS) entry which is preliminary data.</text>
</comment>
<protein>
    <submittedName>
        <fullName evidence="3">WcaI family glycosyltransferase</fullName>
    </submittedName>
</protein>
<dbReference type="RefSeq" id="WP_407594429.1">
    <property type="nucleotide sequence ID" value="NZ_JBHDIY010000004.1"/>
</dbReference>
<accession>A0ABW8UYN7</accession>
<evidence type="ECO:0000313" key="4">
    <source>
        <dbReference type="Proteomes" id="UP001627408"/>
    </source>
</evidence>
<gene>
    <name evidence="3" type="ORF">ACERZ8_21205</name>
</gene>
<dbReference type="SUPFAM" id="SSF53756">
    <property type="entry name" value="UDP-Glycosyltransferase/glycogen phosphorylase"/>
    <property type="match status" value="1"/>
</dbReference>
<dbReference type="InterPro" id="IPR028098">
    <property type="entry name" value="Glyco_trans_4-like_N"/>
</dbReference>
<proteinExistence type="predicted"/>
<feature type="domain" description="Glycosyl transferase family 1" evidence="1">
    <location>
        <begin position="185"/>
        <end position="347"/>
    </location>
</feature>
<dbReference type="CDD" id="cd03794">
    <property type="entry name" value="GT4_WbuB-like"/>
    <property type="match status" value="1"/>
</dbReference>
<feature type="domain" description="Glycosyltransferase subfamily 4-like N-terminal" evidence="2">
    <location>
        <begin position="30"/>
        <end position="167"/>
    </location>
</feature>
<dbReference type="Pfam" id="PF13579">
    <property type="entry name" value="Glyco_trans_4_4"/>
    <property type="match status" value="1"/>
</dbReference>
<sequence length="376" mass="41311">MPRNPTTRLGKFSDGYPLFRYKTRRLNDQLSITHCPHYVPARPTGIRRILHHTSFAVTAIFPALWHSLRHRPDLVVVVAPSLISAPIGYLAALLCGARKWLHVQDFEVEAAFATGLLKDSGFFSRAASGFERWCLTRFDLVTTISKPMLVKLVEKGVDPERVYEFRNWADLEAVSPLDGPSPLKQELGINAKHVILYSGNIANKQGLEIIPEAAQILKSRKDIMFAVFGDGPALKTLKEKSSGLENVAFYPLQPKARLSDLMGIADIHVLPQLSGAADLVLPSKLTNMLASGKPVVATADAGTALADEVLGSGLITLPGDANALAEAVVRLIDDPTQREKFGKQARHTAIERWDKQQILSGLLARLHVLTERQESP</sequence>
<evidence type="ECO:0000259" key="2">
    <source>
        <dbReference type="Pfam" id="PF13579"/>
    </source>
</evidence>
<dbReference type="NCBIfam" id="NF007640">
    <property type="entry name" value="PRK10307.1"/>
    <property type="match status" value="1"/>
</dbReference>
<dbReference type="PANTHER" id="PTHR45947:SF3">
    <property type="entry name" value="SULFOQUINOVOSYL TRANSFERASE SQD2"/>
    <property type="match status" value="1"/>
</dbReference>
<dbReference type="PANTHER" id="PTHR45947">
    <property type="entry name" value="SULFOQUINOVOSYL TRANSFERASE SQD2"/>
    <property type="match status" value="1"/>
</dbReference>
<organism evidence="3 4">
    <name type="scientific">Tateyamaria armeniaca</name>
    <dbReference type="NCBI Taxonomy" id="2518930"/>
    <lineage>
        <taxon>Bacteria</taxon>
        <taxon>Pseudomonadati</taxon>
        <taxon>Pseudomonadota</taxon>
        <taxon>Alphaproteobacteria</taxon>
        <taxon>Rhodobacterales</taxon>
        <taxon>Roseobacteraceae</taxon>
        <taxon>Tateyamaria</taxon>
    </lineage>
</organism>
<dbReference type="InterPro" id="IPR050194">
    <property type="entry name" value="Glycosyltransferase_grp1"/>
</dbReference>
<keyword evidence="4" id="KW-1185">Reference proteome</keyword>
<dbReference type="Pfam" id="PF00534">
    <property type="entry name" value="Glycos_transf_1"/>
    <property type="match status" value="1"/>
</dbReference>
<evidence type="ECO:0000313" key="3">
    <source>
        <dbReference type="EMBL" id="MFL4472275.1"/>
    </source>
</evidence>
<dbReference type="Proteomes" id="UP001627408">
    <property type="component" value="Unassembled WGS sequence"/>
</dbReference>
<dbReference type="Gene3D" id="3.40.50.2000">
    <property type="entry name" value="Glycogen Phosphorylase B"/>
    <property type="match status" value="2"/>
</dbReference>